<accession>A0A975Y5G4</accession>
<feature type="region of interest" description="Disordered" evidence="1">
    <location>
        <begin position="1"/>
        <end position="38"/>
    </location>
</feature>
<name>A0A975Y5G4_9NOST</name>
<evidence type="ECO:0000313" key="2">
    <source>
        <dbReference type="EMBL" id="QXE24193.1"/>
    </source>
</evidence>
<dbReference type="EMBL" id="CP021056">
    <property type="protein sequence ID" value="QXE24193.1"/>
    <property type="molecule type" value="Genomic_DNA"/>
</dbReference>
<reference evidence="2" key="1">
    <citation type="submission" date="2017-04" db="EMBL/GenBank/DDBJ databases">
        <title>Genome deletions in a multicellular cyanobacterial endosymbiont for morphological adaptation in marine diatoms.</title>
        <authorList>
            <person name="Wang Y."/>
            <person name="Gao H."/>
            <person name="Li R."/>
            <person name="Xu X."/>
        </authorList>
    </citation>
    <scope>NUCLEOTIDE SEQUENCE</scope>
    <source>
        <strain evidence="2">FACHB 800</strain>
    </source>
</reference>
<dbReference type="KEGG" id="rsin:B6N60_02897"/>
<dbReference type="Proteomes" id="UP000683511">
    <property type="component" value="Chromosome"/>
</dbReference>
<keyword evidence="3" id="KW-1185">Reference proteome</keyword>
<gene>
    <name evidence="2" type="ORF">B6N60_02897</name>
</gene>
<proteinExistence type="predicted"/>
<organism evidence="2 3">
    <name type="scientific">Richelia sinica FACHB-800</name>
    <dbReference type="NCBI Taxonomy" id="1357546"/>
    <lineage>
        <taxon>Bacteria</taxon>
        <taxon>Bacillati</taxon>
        <taxon>Cyanobacteriota</taxon>
        <taxon>Cyanophyceae</taxon>
        <taxon>Nostocales</taxon>
        <taxon>Nostocaceae</taxon>
        <taxon>Richelia</taxon>
    </lineage>
</organism>
<evidence type="ECO:0000313" key="3">
    <source>
        <dbReference type="Proteomes" id="UP000683511"/>
    </source>
</evidence>
<sequence length="38" mass="4280">MTGDREQVTGNRKKAGDTDRGYEQGTQNQSPISKLLWL</sequence>
<evidence type="ECO:0000256" key="1">
    <source>
        <dbReference type="SAM" id="MobiDB-lite"/>
    </source>
</evidence>
<dbReference type="AlphaFoldDB" id="A0A975Y5G4"/>
<protein>
    <submittedName>
        <fullName evidence="2">Uncharacterized protein</fullName>
    </submittedName>
</protein>